<dbReference type="Proteomes" id="UP000629098">
    <property type="component" value="Unassembled WGS sequence"/>
</dbReference>
<accession>A0A8J6XQP9</accession>
<evidence type="ECO:0000313" key="1">
    <source>
        <dbReference type="EMBL" id="MBD2775641.1"/>
    </source>
</evidence>
<protein>
    <submittedName>
        <fullName evidence="1">Uncharacterized protein</fullName>
    </submittedName>
</protein>
<name>A0A8J6XQP9_9CYAN</name>
<gene>
    <name evidence="1" type="ORF">ICL16_27180</name>
</gene>
<reference evidence="1" key="1">
    <citation type="submission" date="2020-09" db="EMBL/GenBank/DDBJ databases">
        <title>Iningainema tapete sp. nov. (Scytonemataceae, Cyanobacteria) from greenhouses in central Florida (USA) produces two types of nodularin with biosynthetic potential for microcystin-LR and anabaenopeptins.</title>
        <authorList>
            <person name="Berthold D.E."/>
            <person name="Lefler F.W."/>
            <person name="Huang I.-S."/>
            <person name="Abdulla H."/>
            <person name="Zimba P.V."/>
            <person name="Laughinghouse H.D. IV."/>
        </authorList>
    </citation>
    <scope>NUCLEOTIDE SEQUENCE</scope>
    <source>
        <strain evidence="1">BLCCT55</strain>
    </source>
</reference>
<keyword evidence="2" id="KW-1185">Reference proteome</keyword>
<organism evidence="1 2">
    <name type="scientific">Iningainema tapete BLCC-T55</name>
    <dbReference type="NCBI Taxonomy" id="2748662"/>
    <lineage>
        <taxon>Bacteria</taxon>
        <taxon>Bacillati</taxon>
        <taxon>Cyanobacteriota</taxon>
        <taxon>Cyanophyceae</taxon>
        <taxon>Nostocales</taxon>
        <taxon>Scytonemataceae</taxon>
        <taxon>Iningainema tapete</taxon>
    </lineage>
</organism>
<sequence>MKPAEDNLLAVKIEVAAGNEIKAINIASKQAEELLEQAFPKGWKYRPYLVIANQGKVLASTGYEMFLQLKKLLGTQQGWNVYSMAQQYGVKAPSKVNNFSSRLSLCK</sequence>
<dbReference type="EMBL" id="JACXAE010000083">
    <property type="protein sequence ID" value="MBD2775641.1"/>
    <property type="molecule type" value="Genomic_DNA"/>
</dbReference>
<comment type="caution">
    <text evidence="1">The sequence shown here is derived from an EMBL/GenBank/DDBJ whole genome shotgun (WGS) entry which is preliminary data.</text>
</comment>
<dbReference type="RefSeq" id="WP_190834331.1">
    <property type="nucleotide sequence ID" value="NZ_CAWPPI010000083.1"/>
</dbReference>
<dbReference type="AlphaFoldDB" id="A0A8J6XQP9"/>
<evidence type="ECO:0000313" key="2">
    <source>
        <dbReference type="Proteomes" id="UP000629098"/>
    </source>
</evidence>
<proteinExistence type="predicted"/>